<dbReference type="PANTHER" id="PTHR47053">
    <property type="entry name" value="MUREIN DD-ENDOPEPTIDASE MEPH-RELATED"/>
    <property type="match status" value="1"/>
</dbReference>
<gene>
    <name evidence="7" type="ORF">HELGO_WM1341</name>
</gene>
<reference evidence="7" key="1">
    <citation type="submission" date="2020-01" db="EMBL/GenBank/DDBJ databases">
        <authorList>
            <person name="Meier V. D."/>
            <person name="Meier V D."/>
        </authorList>
    </citation>
    <scope>NUCLEOTIDE SEQUENCE</scope>
    <source>
        <strain evidence="7">HLG_WM_MAG_06</strain>
    </source>
</reference>
<feature type="signal peptide" evidence="5">
    <location>
        <begin position="1"/>
        <end position="19"/>
    </location>
</feature>
<protein>
    <submittedName>
        <fullName evidence="7">Invasion associated protein p60</fullName>
    </submittedName>
</protein>
<name>A0A6S6TRX0_9BACT</name>
<dbReference type="AlphaFoldDB" id="A0A6S6TRX0"/>
<keyword evidence="2" id="KW-0645">Protease</keyword>
<sequence>MRNSFCVLILITVIWSLSACQKKTVPLVIQGNSLNTASKSILEIARGHLGKPYVYGKTGPDSFDCSGFVYGVHQQVGIILPRTSYNQSRIQGAKVSRKDLQKGDLVFFDTSLKGKVNHSGIYLGDGNFIHASSGKAYSVTISSLNAWYKDKFKWGKRLNANK</sequence>
<evidence type="ECO:0000259" key="6">
    <source>
        <dbReference type="PROSITE" id="PS51935"/>
    </source>
</evidence>
<dbReference type="PROSITE" id="PS51935">
    <property type="entry name" value="NLPC_P60"/>
    <property type="match status" value="1"/>
</dbReference>
<dbReference type="SUPFAM" id="SSF54001">
    <property type="entry name" value="Cysteine proteinases"/>
    <property type="match status" value="1"/>
</dbReference>
<evidence type="ECO:0000256" key="4">
    <source>
        <dbReference type="ARBA" id="ARBA00022807"/>
    </source>
</evidence>
<proteinExistence type="inferred from homology"/>
<dbReference type="InterPro" id="IPR000064">
    <property type="entry name" value="NLP_P60_dom"/>
</dbReference>
<dbReference type="EMBL" id="CACVAP010000086">
    <property type="protein sequence ID" value="CAA6817459.1"/>
    <property type="molecule type" value="Genomic_DNA"/>
</dbReference>
<dbReference type="GO" id="GO:0008234">
    <property type="term" value="F:cysteine-type peptidase activity"/>
    <property type="evidence" value="ECO:0007669"/>
    <property type="project" value="UniProtKB-KW"/>
</dbReference>
<dbReference type="Gene3D" id="3.90.1720.10">
    <property type="entry name" value="endopeptidase domain like (from Nostoc punctiforme)"/>
    <property type="match status" value="1"/>
</dbReference>
<dbReference type="InterPro" id="IPR051202">
    <property type="entry name" value="Peptidase_C40"/>
</dbReference>
<evidence type="ECO:0000256" key="3">
    <source>
        <dbReference type="ARBA" id="ARBA00022801"/>
    </source>
</evidence>
<dbReference type="GO" id="GO:0006508">
    <property type="term" value="P:proteolysis"/>
    <property type="evidence" value="ECO:0007669"/>
    <property type="project" value="UniProtKB-KW"/>
</dbReference>
<evidence type="ECO:0000256" key="1">
    <source>
        <dbReference type="ARBA" id="ARBA00007074"/>
    </source>
</evidence>
<feature type="chain" id="PRO_5027933212" evidence="5">
    <location>
        <begin position="20"/>
        <end position="162"/>
    </location>
</feature>
<comment type="similarity">
    <text evidence="1">Belongs to the peptidase C40 family.</text>
</comment>
<dbReference type="PANTHER" id="PTHR47053:SF1">
    <property type="entry name" value="MUREIN DD-ENDOPEPTIDASE MEPH-RELATED"/>
    <property type="match status" value="1"/>
</dbReference>
<feature type="domain" description="NlpC/P60" evidence="6">
    <location>
        <begin position="35"/>
        <end position="159"/>
    </location>
</feature>
<keyword evidence="5" id="KW-0732">Signal</keyword>
<accession>A0A6S6TRX0</accession>
<organism evidence="7">
    <name type="scientific">uncultured Sulfurovum sp</name>
    <dbReference type="NCBI Taxonomy" id="269237"/>
    <lineage>
        <taxon>Bacteria</taxon>
        <taxon>Pseudomonadati</taxon>
        <taxon>Campylobacterota</taxon>
        <taxon>Epsilonproteobacteria</taxon>
        <taxon>Campylobacterales</taxon>
        <taxon>Sulfurovaceae</taxon>
        <taxon>Sulfurovum</taxon>
        <taxon>environmental samples</taxon>
    </lineage>
</organism>
<keyword evidence="3" id="KW-0378">Hydrolase</keyword>
<dbReference type="Pfam" id="PF00877">
    <property type="entry name" value="NLPC_P60"/>
    <property type="match status" value="1"/>
</dbReference>
<dbReference type="InterPro" id="IPR038765">
    <property type="entry name" value="Papain-like_cys_pep_sf"/>
</dbReference>
<evidence type="ECO:0000256" key="5">
    <source>
        <dbReference type="SAM" id="SignalP"/>
    </source>
</evidence>
<dbReference type="PROSITE" id="PS51257">
    <property type="entry name" value="PROKAR_LIPOPROTEIN"/>
    <property type="match status" value="1"/>
</dbReference>
<keyword evidence="4" id="KW-0788">Thiol protease</keyword>
<evidence type="ECO:0000313" key="7">
    <source>
        <dbReference type="EMBL" id="CAA6817459.1"/>
    </source>
</evidence>
<evidence type="ECO:0000256" key="2">
    <source>
        <dbReference type="ARBA" id="ARBA00022670"/>
    </source>
</evidence>